<evidence type="ECO:0000313" key="8">
    <source>
        <dbReference type="Proteomes" id="UP000236333"/>
    </source>
</evidence>
<keyword evidence="1" id="KW-0547">Nucleotide-binding</keyword>
<dbReference type="PRINTS" id="PR00300">
    <property type="entry name" value="CLPPROTEASEA"/>
</dbReference>
<dbReference type="SUPFAM" id="SSF52540">
    <property type="entry name" value="P-loop containing nucleoside triphosphate hydrolases"/>
    <property type="match status" value="1"/>
</dbReference>
<keyword evidence="5" id="KW-1133">Transmembrane helix</keyword>
<dbReference type="GO" id="GO:0016887">
    <property type="term" value="F:ATP hydrolysis activity"/>
    <property type="evidence" value="ECO:0007669"/>
    <property type="project" value="InterPro"/>
</dbReference>
<dbReference type="GO" id="GO:0034605">
    <property type="term" value="P:cellular response to heat"/>
    <property type="evidence" value="ECO:0007669"/>
    <property type="project" value="TreeGrafter"/>
</dbReference>
<comment type="caution">
    <text evidence="7">The sequence shown here is derived from an EMBL/GenBank/DDBJ whole genome shotgun (WGS) entry which is preliminary data.</text>
</comment>
<feature type="domain" description="ATPase AAA-type core" evidence="6">
    <location>
        <begin position="319"/>
        <end position="374"/>
    </location>
</feature>
<evidence type="ECO:0000259" key="6">
    <source>
        <dbReference type="Pfam" id="PF07724"/>
    </source>
</evidence>
<dbReference type="PANTHER" id="PTHR11638:SF18">
    <property type="entry name" value="HEAT SHOCK PROTEIN 104"/>
    <property type="match status" value="1"/>
</dbReference>
<dbReference type="GO" id="GO:0005524">
    <property type="term" value="F:ATP binding"/>
    <property type="evidence" value="ECO:0007669"/>
    <property type="project" value="UniProtKB-KW"/>
</dbReference>
<dbReference type="AlphaFoldDB" id="A0A2J8AHR3"/>
<feature type="transmembrane region" description="Helical" evidence="5">
    <location>
        <begin position="454"/>
        <end position="474"/>
    </location>
</feature>
<proteinExistence type="predicted"/>
<dbReference type="GO" id="GO:0005737">
    <property type="term" value="C:cytoplasm"/>
    <property type="evidence" value="ECO:0007669"/>
    <property type="project" value="TreeGrafter"/>
</dbReference>
<dbReference type="InterPro" id="IPR027417">
    <property type="entry name" value="P-loop_NTPase"/>
</dbReference>
<dbReference type="InterPro" id="IPR003959">
    <property type="entry name" value="ATPase_AAA_core"/>
</dbReference>
<reference evidence="7 8" key="1">
    <citation type="journal article" date="2017" name="Mol. Biol. Evol.">
        <title>The 4-celled Tetrabaena socialis nuclear genome reveals the essential components for genetic control of cell number at the origin of multicellularity in the volvocine lineage.</title>
        <authorList>
            <person name="Featherston J."/>
            <person name="Arakaki Y."/>
            <person name="Hanschen E.R."/>
            <person name="Ferris P.J."/>
            <person name="Michod R.E."/>
            <person name="Olson B.J.S.C."/>
            <person name="Nozaki H."/>
            <person name="Durand P.M."/>
        </authorList>
    </citation>
    <scope>NUCLEOTIDE SEQUENCE [LARGE SCALE GENOMIC DNA]</scope>
    <source>
        <strain evidence="7 8">NIES-571</strain>
    </source>
</reference>
<feature type="region of interest" description="Disordered" evidence="4">
    <location>
        <begin position="553"/>
        <end position="638"/>
    </location>
</feature>
<keyword evidence="5" id="KW-0472">Membrane</keyword>
<protein>
    <submittedName>
        <fullName evidence="7">Chaperone protein ClpB</fullName>
    </submittedName>
</protein>
<keyword evidence="2" id="KW-0067">ATP-binding</keyword>
<keyword evidence="5" id="KW-0812">Transmembrane</keyword>
<feature type="compositionally biased region" description="Basic and acidic residues" evidence="4">
    <location>
        <begin position="601"/>
        <end position="631"/>
    </location>
</feature>
<name>A0A2J8AHR3_9CHLO</name>
<dbReference type="InterPro" id="IPR050130">
    <property type="entry name" value="ClpA_ClpB"/>
</dbReference>
<dbReference type="InterPro" id="IPR028299">
    <property type="entry name" value="ClpA/B_CS2"/>
</dbReference>
<feature type="compositionally biased region" description="Low complexity" evidence="4">
    <location>
        <begin position="553"/>
        <end position="592"/>
    </location>
</feature>
<dbReference type="Pfam" id="PF07724">
    <property type="entry name" value="AAA_2"/>
    <property type="match status" value="1"/>
</dbReference>
<feature type="transmembrane region" description="Helical" evidence="5">
    <location>
        <begin position="486"/>
        <end position="509"/>
    </location>
</feature>
<keyword evidence="8" id="KW-1185">Reference proteome</keyword>
<gene>
    <name evidence="7" type="ORF">TSOC_001085</name>
</gene>
<dbReference type="Proteomes" id="UP000236333">
    <property type="component" value="Unassembled WGS sequence"/>
</dbReference>
<evidence type="ECO:0000256" key="4">
    <source>
        <dbReference type="SAM" id="MobiDB-lite"/>
    </source>
</evidence>
<evidence type="ECO:0000256" key="3">
    <source>
        <dbReference type="ARBA" id="ARBA00023186"/>
    </source>
</evidence>
<dbReference type="PROSITE" id="PS00871">
    <property type="entry name" value="CLPAB_2"/>
    <property type="match status" value="1"/>
</dbReference>
<dbReference type="Gene3D" id="3.40.50.300">
    <property type="entry name" value="P-loop containing nucleotide triphosphate hydrolases"/>
    <property type="match status" value="1"/>
</dbReference>
<dbReference type="PANTHER" id="PTHR11638">
    <property type="entry name" value="ATP-DEPENDENT CLP PROTEASE"/>
    <property type="match status" value="1"/>
</dbReference>
<evidence type="ECO:0000256" key="5">
    <source>
        <dbReference type="SAM" id="Phobius"/>
    </source>
</evidence>
<sequence length="638" mass="68932">MELSLDTPQPRLTLEKLYTVVGRFAIWTLLAYAAKQLLEWYALKKAGANRRQAPPLLPAAPALATASGSAAKEALAEAPPVFDENSHRAEVEAVLARAQAQAGESKMTMEHMVLALAENPRLRQKKQPPLGCNHLYHELLLLLAAMKLCSTFLKPPVAAACVVFLRFGEILSCADGLTEEDLRKAVKKSRVMYNHPEGTLDNARKRRAAAEVHSSRMGSSSGPGGEVGEADIASVISSWTGIPLMKLVATERDSLLKLGDELHRCGTLRLRERRLPEALADAAAGPTPRRIIGQEEAVSAVSEAIHRSRRPAAAAAACDRNVRLDMSEYMEKHAVSKLIGAPPGYVGFDEGGQLTEAVRRKPYTVVLFDEVEKLGVAAAQLLVRPPAALCGARRRLVLVEWRLPLATRAGRKQGRPLLRLRWLPLWLLLQHRLLLLRPHVFRLLLRSLLGHRLLLLRLCVLRLLLLLLQVLALLRGLLRVLLLPRAPLLLLLLLPTRMLALPVLALLVLEDDTIFASADASGTTLTLERIRPGEPIPPTADTQRPAAVELPTPAAAAPAEAAPAAAAAPTANGAPAEAEGAAAKAGGRPAGAQPVLPPRRARFDPTKALSERHAAGEDISRDGAEANRDDFTLPPSTN</sequence>
<keyword evidence="3" id="KW-0143">Chaperone</keyword>
<organism evidence="7 8">
    <name type="scientific">Tetrabaena socialis</name>
    <dbReference type="NCBI Taxonomy" id="47790"/>
    <lineage>
        <taxon>Eukaryota</taxon>
        <taxon>Viridiplantae</taxon>
        <taxon>Chlorophyta</taxon>
        <taxon>core chlorophytes</taxon>
        <taxon>Chlorophyceae</taxon>
        <taxon>CS clade</taxon>
        <taxon>Chlamydomonadales</taxon>
        <taxon>Tetrabaenaceae</taxon>
        <taxon>Tetrabaena</taxon>
    </lineage>
</organism>
<accession>A0A2J8AHR3</accession>
<evidence type="ECO:0000313" key="7">
    <source>
        <dbReference type="EMBL" id="PNH12059.1"/>
    </source>
</evidence>
<evidence type="ECO:0000256" key="2">
    <source>
        <dbReference type="ARBA" id="ARBA00022840"/>
    </source>
</evidence>
<dbReference type="EMBL" id="PGGS01000016">
    <property type="protein sequence ID" value="PNH12059.1"/>
    <property type="molecule type" value="Genomic_DNA"/>
</dbReference>
<dbReference type="OrthoDB" id="47330at2759"/>
<dbReference type="InterPro" id="IPR001270">
    <property type="entry name" value="ClpA/B"/>
</dbReference>
<evidence type="ECO:0000256" key="1">
    <source>
        <dbReference type="ARBA" id="ARBA00022741"/>
    </source>
</evidence>